<accession>A0A1Z4LRQ0</accession>
<dbReference type="GO" id="GO:0032259">
    <property type="term" value="P:methylation"/>
    <property type="evidence" value="ECO:0007669"/>
    <property type="project" value="UniProtKB-KW"/>
</dbReference>
<dbReference type="PANTHER" id="PTHR42912">
    <property type="entry name" value="METHYLTRANSFERASE"/>
    <property type="match status" value="1"/>
</dbReference>
<sequence length="236" mass="26911">MSLPFSLYDKRNYSTVDVLTGYTKWSLTYDETVDSKLDIPLLTNLKTVPWSKVNKVLDLGCGTGRIGQWLKDQGIFNICGIDNCSAMLEHSALKNIYTKLDIAQIAQTSIPDCSYDLIVTSLVICHLPNLNALYTEVARILQPGGLFVLIDYHPFFLLQGIPTNFDDENGESIAIENFVHLFSDHINNGCRVNFKLLEMQERIVDSKWVEQKPGMEKYINQPISFCMVWEKEAQYQ</sequence>
<evidence type="ECO:0000313" key="2">
    <source>
        <dbReference type="EMBL" id="BAY83877.1"/>
    </source>
</evidence>
<dbReference type="InterPro" id="IPR029063">
    <property type="entry name" value="SAM-dependent_MTases_sf"/>
</dbReference>
<dbReference type="Proteomes" id="UP000218418">
    <property type="component" value="Chromosome"/>
</dbReference>
<protein>
    <submittedName>
        <fullName evidence="2">Putative methyltransferase</fullName>
    </submittedName>
</protein>
<dbReference type="GO" id="GO:0008757">
    <property type="term" value="F:S-adenosylmethionine-dependent methyltransferase activity"/>
    <property type="evidence" value="ECO:0007669"/>
    <property type="project" value="InterPro"/>
</dbReference>
<evidence type="ECO:0000313" key="3">
    <source>
        <dbReference type="Proteomes" id="UP000218418"/>
    </source>
</evidence>
<name>A0A1Z4LRQ0_9CYAN</name>
<keyword evidence="3" id="KW-1185">Reference proteome</keyword>
<reference evidence="2 3" key="1">
    <citation type="submission" date="2017-06" db="EMBL/GenBank/DDBJ databases">
        <title>Genome sequencing of cyanobaciteial culture collection at National Institute for Environmental Studies (NIES).</title>
        <authorList>
            <person name="Hirose Y."/>
            <person name="Shimura Y."/>
            <person name="Fujisawa T."/>
            <person name="Nakamura Y."/>
            <person name="Kawachi M."/>
        </authorList>
    </citation>
    <scope>NUCLEOTIDE SEQUENCE [LARGE SCALE GENOMIC DNA]</scope>
    <source>
        <strain evidence="2 3">NIES-267</strain>
    </source>
</reference>
<keyword evidence="2" id="KW-0808">Transferase</keyword>
<dbReference type="Pfam" id="PF08241">
    <property type="entry name" value="Methyltransf_11"/>
    <property type="match status" value="1"/>
</dbReference>
<dbReference type="Gene3D" id="3.40.50.150">
    <property type="entry name" value="Vaccinia Virus protein VP39"/>
    <property type="match status" value="1"/>
</dbReference>
<dbReference type="PANTHER" id="PTHR42912:SF93">
    <property type="entry name" value="N6-ADENOSINE-METHYLTRANSFERASE TMT1A"/>
    <property type="match status" value="1"/>
</dbReference>
<dbReference type="SUPFAM" id="SSF53335">
    <property type="entry name" value="S-adenosyl-L-methionine-dependent methyltransferases"/>
    <property type="match status" value="1"/>
</dbReference>
<gene>
    <name evidence="2" type="ORF">NIES267_33710</name>
</gene>
<dbReference type="AlphaFoldDB" id="A0A1Z4LRQ0"/>
<dbReference type="CDD" id="cd02440">
    <property type="entry name" value="AdoMet_MTases"/>
    <property type="match status" value="1"/>
</dbReference>
<organism evidence="2 3">
    <name type="scientific">Calothrix parasitica NIES-267</name>
    <dbReference type="NCBI Taxonomy" id="1973488"/>
    <lineage>
        <taxon>Bacteria</taxon>
        <taxon>Bacillati</taxon>
        <taxon>Cyanobacteriota</taxon>
        <taxon>Cyanophyceae</taxon>
        <taxon>Nostocales</taxon>
        <taxon>Calotrichaceae</taxon>
        <taxon>Calothrix</taxon>
    </lineage>
</organism>
<dbReference type="EMBL" id="AP018227">
    <property type="protein sequence ID" value="BAY83877.1"/>
    <property type="molecule type" value="Genomic_DNA"/>
</dbReference>
<evidence type="ECO:0000259" key="1">
    <source>
        <dbReference type="Pfam" id="PF08241"/>
    </source>
</evidence>
<dbReference type="InterPro" id="IPR050508">
    <property type="entry name" value="Methyltransf_Superfamily"/>
</dbReference>
<dbReference type="OrthoDB" id="511545at2"/>
<feature type="domain" description="Methyltransferase type 11" evidence="1">
    <location>
        <begin position="57"/>
        <end position="149"/>
    </location>
</feature>
<dbReference type="InterPro" id="IPR013216">
    <property type="entry name" value="Methyltransf_11"/>
</dbReference>
<keyword evidence="2" id="KW-0489">Methyltransferase</keyword>
<proteinExistence type="predicted"/>